<organism evidence="1 2">
    <name type="scientific">Pristionchus pacificus</name>
    <name type="common">Parasitic nematode worm</name>
    <dbReference type="NCBI Taxonomy" id="54126"/>
    <lineage>
        <taxon>Eukaryota</taxon>
        <taxon>Metazoa</taxon>
        <taxon>Ecdysozoa</taxon>
        <taxon>Nematoda</taxon>
        <taxon>Chromadorea</taxon>
        <taxon>Rhabditida</taxon>
        <taxon>Rhabditina</taxon>
        <taxon>Diplogasteromorpha</taxon>
        <taxon>Diplogasteroidea</taxon>
        <taxon>Neodiplogasteridae</taxon>
        <taxon>Pristionchus</taxon>
    </lineage>
</organism>
<dbReference type="Proteomes" id="UP000005239">
    <property type="component" value="Unassembled WGS sequence"/>
</dbReference>
<sequence length="69" mass="7978">MFLHWTVFVLLLLLPQLINTQELSEKKQLAITDNSCFKPKESEDGKGTVLCIRLEFCKSKMSKFDNSNQ</sequence>
<evidence type="ECO:0000313" key="2">
    <source>
        <dbReference type="Proteomes" id="UP000005239"/>
    </source>
</evidence>
<evidence type="ECO:0000313" key="1">
    <source>
        <dbReference type="EnsemblMetazoa" id="PPA36642.1"/>
    </source>
</evidence>
<reference evidence="2" key="1">
    <citation type="journal article" date="2008" name="Nat. Genet.">
        <title>The Pristionchus pacificus genome provides a unique perspective on nematode lifestyle and parasitism.</title>
        <authorList>
            <person name="Dieterich C."/>
            <person name="Clifton S.W."/>
            <person name="Schuster L.N."/>
            <person name="Chinwalla A."/>
            <person name="Delehaunty K."/>
            <person name="Dinkelacker I."/>
            <person name="Fulton L."/>
            <person name="Fulton R."/>
            <person name="Godfrey J."/>
            <person name="Minx P."/>
            <person name="Mitreva M."/>
            <person name="Roeseler W."/>
            <person name="Tian H."/>
            <person name="Witte H."/>
            <person name="Yang S.P."/>
            <person name="Wilson R.K."/>
            <person name="Sommer R.J."/>
        </authorList>
    </citation>
    <scope>NUCLEOTIDE SEQUENCE [LARGE SCALE GENOMIC DNA]</scope>
    <source>
        <strain evidence="2">PS312</strain>
    </source>
</reference>
<reference evidence="1" key="2">
    <citation type="submission" date="2022-06" db="UniProtKB">
        <authorList>
            <consortium name="EnsemblMetazoa"/>
        </authorList>
    </citation>
    <scope>IDENTIFICATION</scope>
    <source>
        <strain evidence="1">PS312</strain>
    </source>
</reference>
<proteinExistence type="predicted"/>
<name>A0A2A6BPP7_PRIPA</name>
<dbReference type="EnsemblMetazoa" id="PPA36642.1">
    <property type="protein sequence ID" value="PPA36642.1"/>
    <property type="gene ID" value="WBGene00275011"/>
</dbReference>
<keyword evidence="2" id="KW-1185">Reference proteome</keyword>
<dbReference type="AlphaFoldDB" id="A0A2A6BPP7"/>
<accession>A0A2A6BPP7</accession>
<protein>
    <submittedName>
        <fullName evidence="1">Uncharacterized protein</fullName>
    </submittedName>
</protein>
<gene>
    <name evidence="1" type="primary">WBGene00275011</name>
</gene>
<accession>A0A8R1YS76</accession>